<dbReference type="Pfam" id="PF02896">
    <property type="entry name" value="PEP-utilizers_C"/>
    <property type="match status" value="1"/>
</dbReference>
<comment type="catalytic activity">
    <reaction evidence="1">
        <text>L-histidyl-[protein] + phosphoenolpyruvate = N(pros)-phospho-L-histidyl-[protein] + pyruvate</text>
        <dbReference type="Rhea" id="RHEA:23880"/>
        <dbReference type="Rhea" id="RHEA-COMP:9745"/>
        <dbReference type="Rhea" id="RHEA-COMP:9746"/>
        <dbReference type="ChEBI" id="CHEBI:15361"/>
        <dbReference type="ChEBI" id="CHEBI:29979"/>
        <dbReference type="ChEBI" id="CHEBI:58702"/>
        <dbReference type="ChEBI" id="CHEBI:64837"/>
        <dbReference type="EC" id="2.7.3.9"/>
    </reaction>
</comment>
<evidence type="ECO:0000256" key="8">
    <source>
        <dbReference type="ARBA" id="ARBA00022597"/>
    </source>
</evidence>
<evidence type="ECO:0000259" key="14">
    <source>
        <dbReference type="SMART" id="SM00065"/>
    </source>
</evidence>
<dbReference type="PANTHER" id="PTHR46244">
    <property type="entry name" value="PHOSPHOENOLPYRUVATE-PROTEIN PHOSPHOTRANSFERASE"/>
    <property type="match status" value="1"/>
</dbReference>
<evidence type="ECO:0000256" key="7">
    <source>
        <dbReference type="ARBA" id="ARBA00022490"/>
    </source>
</evidence>
<dbReference type="PANTHER" id="PTHR46244:SF6">
    <property type="entry name" value="PHOSPHOENOLPYRUVATE-PROTEIN PHOSPHOTRANSFERASE"/>
    <property type="match status" value="1"/>
</dbReference>
<dbReference type="InterPro" id="IPR000121">
    <property type="entry name" value="PEP_util_C"/>
</dbReference>
<gene>
    <name evidence="15" type="primary">ptsP</name>
    <name evidence="15" type="ORF">DSCO28_41250</name>
</gene>
<dbReference type="SUPFAM" id="SSF51621">
    <property type="entry name" value="Phosphoenolpyruvate/pyruvate domain"/>
    <property type="match status" value="1"/>
</dbReference>
<evidence type="ECO:0000256" key="3">
    <source>
        <dbReference type="ARBA" id="ARBA00004496"/>
    </source>
</evidence>
<dbReference type="InterPro" id="IPR015813">
    <property type="entry name" value="Pyrv/PenolPyrv_kinase-like_dom"/>
</dbReference>
<accession>A0A5K7ZTM2</accession>
<dbReference type="InterPro" id="IPR050499">
    <property type="entry name" value="PEP-utilizing_PTS_enzyme"/>
</dbReference>
<comment type="similarity">
    <text evidence="4">Belongs to the PEP-utilizing enzyme family.</text>
</comment>
<comment type="cofactor">
    <cofactor evidence="2">
        <name>Mg(2+)</name>
        <dbReference type="ChEBI" id="CHEBI:18420"/>
    </cofactor>
</comment>
<dbReference type="AlphaFoldDB" id="A0A5K7ZTM2"/>
<dbReference type="InterPro" id="IPR036637">
    <property type="entry name" value="Phosphohistidine_dom_sf"/>
</dbReference>
<evidence type="ECO:0000256" key="13">
    <source>
        <dbReference type="ARBA" id="ARBA00022842"/>
    </source>
</evidence>
<evidence type="ECO:0000313" key="15">
    <source>
        <dbReference type="EMBL" id="BBO83559.1"/>
    </source>
</evidence>
<proteinExistence type="inferred from homology"/>
<keyword evidence="7" id="KW-0963">Cytoplasm</keyword>
<dbReference type="GO" id="GO:0046872">
    <property type="term" value="F:metal ion binding"/>
    <property type="evidence" value="ECO:0007669"/>
    <property type="project" value="UniProtKB-KW"/>
</dbReference>
<dbReference type="InterPro" id="IPR040442">
    <property type="entry name" value="Pyrv_kinase-like_dom_sf"/>
</dbReference>
<keyword evidence="11" id="KW-0479">Metal-binding</keyword>
<dbReference type="InterPro" id="IPR008731">
    <property type="entry name" value="PTS_EIN"/>
</dbReference>
<dbReference type="InterPro" id="IPR029016">
    <property type="entry name" value="GAF-like_dom_sf"/>
</dbReference>
<keyword evidence="13" id="KW-0460">Magnesium</keyword>
<dbReference type="PRINTS" id="PR01736">
    <property type="entry name" value="PHPHTRNFRASE"/>
</dbReference>
<evidence type="ECO:0000256" key="2">
    <source>
        <dbReference type="ARBA" id="ARBA00001946"/>
    </source>
</evidence>
<comment type="subcellular location">
    <subcellularLocation>
        <location evidence="3">Cytoplasm</location>
    </subcellularLocation>
</comment>
<evidence type="ECO:0000256" key="1">
    <source>
        <dbReference type="ARBA" id="ARBA00000683"/>
    </source>
</evidence>
<dbReference type="RefSeq" id="WP_155323736.1">
    <property type="nucleotide sequence ID" value="NZ_AP021876.1"/>
</dbReference>
<dbReference type="EMBL" id="AP021876">
    <property type="protein sequence ID" value="BBO83559.1"/>
    <property type="molecule type" value="Genomic_DNA"/>
</dbReference>
<keyword evidence="12" id="KW-0418">Kinase</keyword>
<evidence type="ECO:0000256" key="5">
    <source>
        <dbReference type="ARBA" id="ARBA00012232"/>
    </source>
</evidence>
<organism evidence="15 16">
    <name type="scientific">Desulfosarcina ovata subsp. sediminis</name>
    <dbReference type="NCBI Taxonomy" id="885957"/>
    <lineage>
        <taxon>Bacteria</taxon>
        <taxon>Pseudomonadati</taxon>
        <taxon>Thermodesulfobacteriota</taxon>
        <taxon>Desulfobacteria</taxon>
        <taxon>Desulfobacterales</taxon>
        <taxon>Desulfosarcinaceae</taxon>
        <taxon>Desulfosarcina</taxon>
    </lineage>
</organism>
<sequence length="758" mass="83077">MTAKRQDLLNMLCDLSDLSALVTGSENIENFLQRTVLLVSGHLETPVCSIYLYDETADELVLKATVGLNPEAVDRVRMGSGQGLVGTVMASSQPVCEGHASQSPRFRYFPETDELLYESFLAVPIRKGVVKIGVLVVQHTEPDYFDTTDITALKATAAQLAAVLENARLLMDLQRMCSIPQKLACNQSFIKGQRAAGGFAFGRARVWGKSHVRLIAGPDASESGGMADFRRAVRQTAEQLDTLQRRCAERLPESASLIFAAHFMMLKDPKFIDRMVEKIESGSPATRAVRDVAGRYIQLFTDSPHAYIREKVSDIEDLAGRLMSNLVPLADDQNGNSGGKVVIARELYPSELLKLAAESVAGIVLANGGVTSHVAIISRSLKIPMVVVQCPELMHLDEGTPVLIDGDVGNVFVDPDKTVIDRYDARNQARRQVPVTAEPQPAGPTRTLDGTRIHLLANINLLAELPLAEQMGAAGIGLYRTEFPFLIRPSFPSETEQYLVYRKVVESMTGKPVVFRTLDIGGEKTLSYADAETEPNPELGLRSIRFTLAYRDIFEQQVRAILRAAAGSRTPAIMFPLISSVDDFRKARQVVTDCLDQLRAEGLEHHDHPAIGMMVELPAVVESMAEFAAEADFFAIGTNDFVQYMLGVDRSNKRVADYYRPEHPSVLRAVNRVVQVAIEHKKPISICGEMAHDETMVPFLLGIGMRRLSIDPQFMPGVRTCITGLTIDACQAYAGELLAAGSVSAVQEILSRQPNLAA</sequence>
<dbReference type="EC" id="2.7.3.9" evidence="5"/>
<dbReference type="Gene3D" id="3.20.20.60">
    <property type="entry name" value="Phosphoenolpyruvate-binding domains"/>
    <property type="match status" value="1"/>
</dbReference>
<dbReference type="SUPFAM" id="SSF55781">
    <property type="entry name" value="GAF domain-like"/>
    <property type="match status" value="1"/>
</dbReference>
<dbReference type="SUPFAM" id="SSF47831">
    <property type="entry name" value="Enzyme I of the PEP:sugar phosphotransferase system HPr-binding (sub)domain"/>
    <property type="match status" value="1"/>
</dbReference>
<dbReference type="SUPFAM" id="SSF52009">
    <property type="entry name" value="Phosphohistidine domain"/>
    <property type="match status" value="1"/>
</dbReference>
<keyword evidence="15" id="KW-0670">Pyruvate</keyword>
<dbReference type="SMART" id="SM00065">
    <property type="entry name" value="GAF"/>
    <property type="match status" value="1"/>
</dbReference>
<keyword evidence="6" id="KW-0813">Transport</keyword>
<dbReference type="KEGG" id="dov:DSCO28_41250"/>
<keyword evidence="9 15" id="KW-0808">Transferase</keyword>
<evidence type="ECO:0000256" key="12">
    <source>
        <dbReference type="ARBA" id="ARBA00022777"/>
    </source>
</evidence>
<dbReference type="GO" id="GO:0005737">
    <property type="term" value="C:cytoplasm"/>
    <property type="evidence" value="ECO:0007669"/>
    <property type="project" value="UniProtKB-SubCell"/>
</dbReference>
<dbReference type="Gene3D" id="1.10.274.10">
    <property type="entry name" value="PtsI, HPr-binding domain"/>
    <property type="match status" value="1"/>
</dbReference>
<protein>
    <recommendedName>
        <fullName evidence="5">phosphoenolpyruvate--protein phosphotransferase</fullName>
        <ecNumber evidence="5">2.7.3.9</ecNumber>
    </recommendedName>
</protein>
<feature type="domain" description="GAF" evidence="14">
    <location>
        <begin position="27"/>
        <end position="174"/>
    </location>
</feature>
<dbReference type="Pfam" id="PF01590">
    <property type="entry name" value="GAF"/>
    <property type="match status" value="1"/>
</dbReference>
<dbReference type="Proteomes" id="UP000425960">
    <property type="component" value="Chromosome"/>
</dbReference>
<reference evidence="15 16" key="1">
    <citation type="submission" date="2019-11" db="EMBL/GenBank/DDBJ databases">
        <title>Comparative genomics of hydrocarbon-degrading Desulfosarcina strains.</title>
        <authorList>
            <person name="Watanabe M."/>
            <person name="Kojima H."/>
            <person name="Fukui M."/>
        </authorList>
    </citation>
    <scope>NUCLEOTIDE SEQUENCE [LARGE SCALE GENOMIC DNA]</scope>
    <source>
        <strain evidence="15 16">28bB2T</strain>
    </source>
</reference>
<name>A0A5K7ZTM2_9BACT</name>
<dbReference type="GO" id="GO:0008965">
    <property type="term" value="F:phosphoenolpyruvate-protein phosphotransferase activity"/>
    <property type="evidence" value="ECO:0007669"/>
    <property type="project" value="UniProtKB-EC"/>
</dbReference>
<evidence type="ECO:0000256" key="10">
    <source>
        <dbReference type="ARBA" id="ARBA00022683"/>
    </source>
</evidence>
<dbReference type="Pfam" id="PF00391">
    <property type="entry name" value="PEP-utilizers"/>
    <property type="match status" value="1"/>
</dbReference>
<dbReference type="GO" id="GO:0009401">
    <property type="term" value="P:phosphoenolpyruvate-dependent sugar phosphotransferase system"/>
    <property type="evidence" value="ECO:0007669"/>
    <property type="project" value="UniProtKB-KW"/>
</dbReference>
<dbReference type="Gene3D" id="3.50.30.10">
    <property type="entry name" value="Phosphohistidine domain"/>
    <property type="match status" value="1"/>
</dbReference>
<dbReference type="GO" id="GO:0016301">
    <property type="term" value="F:kinase activity"/>
    <property type="evidence" value="ECO:0007669"/>
    <property type="project" value="UniProtKB-KW"/>
</dbReference>
<evidence type="ECO:0000256" key="6">
    <source>
        <dbReference type="ARBA" id="ARBA00022448"/>
    </source>
</evidence>
<evidence type="ECO:0000256" key="9">
    <source>
        <dbReference type="ARBA" id="ARBA00022679"/>
    </source>
</evidence>
<dbReference type="InterPro" id="IPR003018">
    <property type="entry name" value="GAF"/>
</dbReference>
<keyword evidence="10" id="KW-0598">Phosphotransferase system</keyword>
<evidence type="ECO:0000256" key="4">
    <source>
        <dbReference type="ARBA" id="ARBA00007837"/>
    </source>
</evidence>
<dbReference type="InterPro" id="IPR036618">
    <property type="entry name" value="PtsI_HPr-bd_sf"/>
</dbReference>
<dbReference type="Pfam" id="PF05524">
    <property type="entry name" value="PEP-utilisers_N"/>
    <property type="match status" value="1"/>
</dbReference>
<evidence type="ECO:0000256" key="11">
    <source>
        <dbReference type="ARBA" id="ARBA00022723"/>
    </source>
</evidence>
<dbReference type="Gene3D" id="3.30.450.40">
    <property type="match status" value="1"/>
</dbReference>
<dbReference type="InterPro" id="IPR006318">
    <property type="entry name" value="PTS_EI-like"/>
</dbReference>
<dbReference type="NCBIfam" id="TIGR01417">
    <property type="entry name" value="PTS_I_fam"/>
    <property type="match status" value="1"/>
</dbReference>
<evidence type="ECO:0000313" key="16">
    <source>
        <dbReference type="Proteomes" id="UP000425960"/>
    </source>
</evidence>
<keyword evidence="8" id="KW-0762">Sugar transport</keyword>
<dbReference type="InterPro" id="IPR008279">
    <property type="entry name" value="PEP-util_enz_mobile_dom"/>
</dbReference>